<evidence type="ECO:0000256" key="3">
    <source>
        <dbReference type="ARBA" id="ARBA00022801"/>
    </source>
</evidence>
<proteinExistence type="predicted"/>
<dbReference type="InterPro" id="IPR027417">
    <property type="entry name" value="P-loop_NTPase"/>
</dbReference>
<name>A0A6V8NV19_9ACTN</name>
<dbReference type="PROSITE" id="PS51217">
    <property type="entry name" value="UVRD_HELICASE_CTER"/>
    <property type="match status" value="1"/>
</dbReference>
<keyword evidence="1" id="KW-0436">Ligase</keyword>
<dbReference type="InterPro" id="IPR043938">
    <property type="entry name" value="Ligase_CoA_dom"/>
</dbReference>
<evidence type="ECO:0000313" key="8">
    <source>
        <dbReference type="Proteomes" id="UP000585609"/>
    </source>
</evidence>
<feature type="domain" description="UvrD-like helicase C-terminal" evidence="6">
    <location>
        <begin position="72"/>
        <end position="333"/>
    </location>
</feature>
<dbReference type="PANTHER" id="PTHR43334">
    <property type="entry name" value="ACETATE--COA LIGASE [ADP-FORMING]"/>
    <property type="match status" value="1"/>
</dbReference>
<dbReference type="SUPFAM" id="SSF52210">
    <property type="entry name" value="Succinyl-CoA synthetase domains"/>
    <property type="match status" value="1"/>
</dbReference>
<gene>
    <name evidence="7" type="ORF">HKBW3S09_01581</name>
</gene>
<keyword evidence="4" id="KW-0347">Helicase</keyword>
<dbReference type="AlphaFoldDB" id="A0A6V8NV19"/>
<dbReference type="Proteomes" id="UP000585609">
    <property type="component" value="Unassembled WGS sequence"/>
</dbReference>
<reference evidence="7 8" key="1">
    <citation type="journal article" date="2020" name="Front. Microbiol.">
        <title>Single-cell genomics of novel Actinobacteria with the Wood-Ljungdahl pathway discovered in a serpentinizing system.</title>
        <authorList>
            <person name="Merino N."/>
            <person name="Kawai M."/>
            <person name="Boyd E.S."/>
            <person name="Colman D.R."/>
            <person name="McGlynn S.E."/>
            <person name="Nealson K.H."/>
            <person name="Kurokawa K."/>
            <person name="Hongoh Y."/>
        </authorList>
    </citation>
    <scope>NUCLEOTIDE SEQUENCE [LARGE SCALE GENOMIC DNA]</scope>
    <source>
        <strain evidence="7 8">S09_30</strain>
    </source>
</reference>
<dbReference type="InterPro" id="IPR051538">
    <property type="entry name" value="Acyl-CoA_Synth/Transferase"/>
</dbReference>
<evidence type="ECO:0000256" key="4">
    <source>
        <dbReference type="ARBA" id="ARBA00022806"/>
    </source>
</evidence>
<feature type="non-terminal residue" evidence="7">
    <location>
        <position position="1"/>
    </location>
</feature>
<dbReference type="GO" id="GO:0016787">
    <property type="term" value="F:hydrolase activity"/>
    <property type="evidence" value="ECO:0007669"/>
    <property type="project" value="UniProtKB-KW"/>
</dbReference>
<protein>
    <recommendedName>
        <fullName evidence="6">UvrD-like helicase C-terminal domain-containing protein</fullName>
    </recommendedName>
</protein>
<dbReference type="GO" id="GO:0043758">
    <property type="term" value="F:acetate-CoA ligase (ADP-forming) activity"/>
    <property type="evidence" value="ECO:0007669"/>
    <property type="project" value="InterPro"/>
</dbReference>
<evidence type="ECO:0000256" key="2">
    <source>
        <dbReference type="ARBA" id="ARBA00022741"/>
    </source>
</evidence>
<accession>A0A6V8NV19</accession>
<sequence length="333" mass="37514">RGPNVAIITNSGGPGILAADACDKSNLQLIPLHKEYVDELRTFLPPVASFYNPIDILGDSGADRYEKALNTVLKDERRNGVMVLLKPTAVVDVEATRKGEGRVELALAEAGDNTKKSRIKEASVLAKRIKSLAGIYEIFNGDKKRPCAFGDMAVLLRKRTHLTLFESALRKEHIPFIVVKGIGFYDEPEVALLRELLSFIIDPHDDYSLFCALRSPLFGIDYETLLNLIAGLPTRRENNLPLINKLQANPEHLGRIFRMLYNWIEKSKNTPLAIILEEALTETEGWKHYREKQRQANIKKFIKLIEFYASAGFSGLEIRERLIKARDGDETKA</sequence>
<dbReference type="InterPro" id="IPR014017">
    <property type="entry name" value="DNA_helicase_UvrD-like_C"/>
</dbReference>
<dbReference type="EMBL" id="BLRW01000346">
    <property type="protein sequence ID" value="GFP24115.1"/>
    <property type="molecule type" value="Genomic_DNA"/>
</dbReference>
<feature type="non-terminal residue" evidence="7">
    <location>
        <position position="333"/>
    </location>
</feature>
<dbReference type="PANTHER" id="PTHR43334:SF1">
    <property type="entry name" value="3-HYDROXYPROPIONATE--COA LIGASE [ADP-FORMING]"/>
    <property type="match status" value="1"/>
</dbReference>
<dbReference type="Gene3D" id="3.40.50.261">
    <property type="entry name" value="Succinyl-CoA synthetase domains"/>
    <property type="match status" value="1"/>
</dbReference>
<keyword evidence="2" id="KW-0547">Nucleotide-binding</keyword>
<dbReference type="GO" id="GO:0005524">
    <property type="term" value="F:ATP binding"/>
    <property type="evidence" value="ECO:0007669"/>
    <property type="project" value="UniProtKB-KW"/>
</dbReference>
<dbReference type="Pfam" id="PF13361">
    <property type="entry name" value="UvrD_C"/>
    <property type="match status" value="1"/>
</dbReference>
<organism evidence="7 8">
    <name type="scientific">Candidatus Hakubella thermalkaliphila</name>
    <dbReference type="NCBI Taxonomy" id="2754717"/>
    <lineage>
        <taxon>Bacteria</taxon>
        <taxon>Bacillati</taxon>
        <taxon>Actinomycetota</taxon>
        <taxon>Actinomycetota incertae sedis</taxon>
        <taxon>Candidatus Hakubellales</taxon>
        <taxon>Candidatus Hakubellaceae</taxon>
        <taxon>Candidatus Hakubella</taxon>
    </lineage>
</organism>
<keyword evidence="5" id="KW-0067">ATP-binding</keyword>
<evidence type="ECO:0000259" key="6">
    <source>
        <dbReference type="PROSITE" id="PS51217"/>
    </source>
</evidence>
<evidence type="ECO:0000313" key="7">
    <source>
        <dbReference type="EMBL" id="GFP24115.1"/>
    </source>
</evidence>
<dbReference type="GO" id="GO:0004386">
    <property type="term" value="F:helicase activity"/>
    <property type="evidence" value="ECO:0007669"/>
    <property type="project" value="UniProtKB-KW"/>
</dbReference>
<dbReference type="SUPFAM" id="SSF52540">
    <property type="entry name" value="P-loop containing nucleoside triphosphate hydrolases"/>
    <property type="match status" value="1"/>
</dbReference>
<keyword evidence="3" id="KW-0378">Hydrolase</keyword>
<dbReference type="Pfam" id="PF19045">
    <property type="entry name" value="Ligase_CoA_2"/>
    <property type="match status" value="1"/>
</dbReference>
<dbReference type="Gene3D" id="1.10.486.10">
    <property type="entry name" value="PCRA, domain 4"/>
    <property type="match status" value="1"/>
</dbReference>
<evidence type="ECO:0000256" key="5">
    <source>
        <dbReference type="ARBA" id="ARBA00022840"/>
    </source>
</evidence>
<comment type="caution">
    <text evidence="7">The sequence shown here is derived from an EMBL/GenBank/DDBJ whole genome shotgun (WGS) entry which is preliminary data.</text>
</comment>
<evidence type="ECO:0000256" key="1">
    <source>
        <dbReference type="ARBA" id="ARBA00022598"/>
    </source>
</evidence>
<dbReference type="InterPro" id="IPR016102">
    <property type="entry name" value="Succinyl-CoA_synth-like"/>
</dbReference>